<dbReference type="InterPro" id="IPR000100">
    <property type="entry name" value="RNase_P"/>
</dbReference>
<comment type="caution">
    <text evidence="6">The sequence shown here is derived from an EMBL/GenBank/DDBJ whole genome shotgun (WGS) entry which is preliminary data.</text>
</comment>
<sequence>MQRLKTRAQFQAVMAAGVCARTPHFVLHRLVLPAAAPACASPTGPGSLPAVQGPQALFAVPGARGAVQPWLGPLVPKRWAKRSVTRHLLRRQIYAVGNDFAARLPRDGAYVVRLRSAFDPRHFISASSEPLRQAVRGELQQLFAHAVRKLAPPSATAEGSGA</sequence>
<organism evidence="6 7">
    <name type="scientific">Comamonas nitrativorans</name>
    <dbReference type="NCBI Taxonomy" id="108437"/>
    <lineage>
        <taxon>Bacteria</taxon>
        <taxon>Pseudomonadati</taxon>
        <taxon>Pseudomonadota</taxon>
        <taxon>Betaproteobacteria</taxon>
        <taxon>Burkholderiales</taxon>
        <taxon>Comamonadaceae</taxon>
        <taxon>Comamonas</taxon>
    </lineage>
</organism>
<keyword evidence="5" id="KW-0694">RNA-binding</keyword>
<evidence type="ECO:0000256" key="3">
    <source>
        <dbReference type="ARBA" id="ARBA00022759"/>
    </source>
</evidence>
<proteinExistence type="predicted"/>
<evidence type="ECO:0000256" key="5">
    <source>
        <dbReference type="ARBA" id="ARBA00022884"/>
    </source>
</evidence>
<keyword evidence="4" id="KW-0378">Hydrolase</keyword>
<evidence type="ECO:0000256" key="2">
    <source>
        <dbReference type="ARBA" id="ARBA00022722"/>
    </source>
</evidence>
<reference evidence="7" key="1">
    <citation type="journal article" date="2019" name="Int. J. Syst. Evol. Microbiol.">
        <title>The Global Catalogue of Microorganisms (GCM) 10K type strain sequencing project: providing services to taxonomists for standard genome sequencing and annotation.</title>
        <authorList>
            <consortium name="The Broad Institute Genomics Platform"/>
            <consortium name="The Broad Institute Genome Sequencing Center for Infectious Disease"/>
            <person name="Wu L."/>
            <person name="Ma J."/>
        </authorList>
    </citation>
    <scope>NUCLEOTIDE SEQUENCE [LARGE SCALE GENOMIC DNA]</scope>
    <source>
        <strain evidence="7">JCM 11650</strain>
    </source>
</reference>
<dbReference type="InterPro" id="IPR020568">
    <property type="entry name" value="Ribosomal_Su5_D2-typ_SF"/>
</dbReference>
<keyword evidence="3" id="KW-0255">Endonuclease</keyword>
<dbReference type="SUPFAM" id="SSF54211">
    <property type="entry name" value="Ribosomal protein S5 domain 2-like"/>
    <property type="match status" value="1"/>
</dbReference>
<keyword evidence="1" id="KW-0819">tRNA processing</keyword>
<protein>
    <submittedName>
        <fullName evidence="6">Ribonuclease P protein component</fullName>
    </submittedName>
</protein>
<evidence type="ECO:0000256" key="4">
    <source>
        <dbReference type="ARBA" id="ARBA00022801"/>
    </source>
</evidence>
<keyword evidence="7" id="KW-1185">Reference proteome</keyword>
<keyword evidence="2" id="KW-0540">Nuclease</keyword>
<gene>
    <name evidence="6" type="ORF">ACFO3A_05095</name>
</gene>
<dbReference type="Proteomes" id="UP001595967">
    <property type="component" value="Unassembled WGS sequence"/>
</dbReference>
<evidence type="ECO:0000313" key="6">
    <source>
        <dbReference type="EMBL" id="MFC4621585.1"/>
    </source>
</evidence>
<accession>A0ABV9GWF8</accession>
<dbReference type="Pfam" id="PF00825">
    <property type="entry name" value="Ribonuclease_P"/>
    <property type="match status" value="1"/>
</dbReference>
<evidence type="ECO:0000256" key="1">
    <source>
        <dbReference type="ARBA" id="ARBA00022694"/>
    </source>
</evidence>
<dbReference type="RefSeq" id="WP_377724684.1">
    <property type="nucleotide sequence ID" value="NZ_JBHSEW010000003.1"/>
</dbReference>
<name>A0ABV9GWF8_9BURK</name>
<dbReference type="EMBL" id="JBHSEW010000003">
    <property type="protein sequence ID" value="MFC4621585.1"/>
    <property type="molecule type" value="Genomic_DNA"/>
</dbReference>
<evidence type="ECO:0000313" key="7">
    <source>
        <dbReference type="Proteomes" id="UP001595967"/>
    </source>
</evidence>
<dbReference type="Gene3D" id="3.30.230.10">
    <property type="match status" value="1"/>
</dbReference>
<dbReference type="InterPro" id="IPR014721">
    <property type="entry name" value="Ribsml_uS5_D2-typ_fold_subgr"/>
</dbReference>